<evidence type="ECO:0000313" key="2">
    <source>
        <dbReference type="Proteomes" id="UP001140234"/>
    </source>
</evidence>
<gene>
    <name evidence="1" type="ORF">IWQ57_000398</name>
</gene>
<reference evidence="1" key="1">
    <citation type="submission" date="2022-07" db="EMBL/GenBank/DDBJ databases">
        <title>Phylogenomic reconstructions and comparative analyses of Kickxellomycotina fungi.</title>
        <authorList>
            <person name="Reynolds N.K."/>
            <person name="Stajich J.E."/>
            <person name="Barry K."/>
            <person name="Grigoriev I.V."/>
            <person name="Crous P."/>
            <person name="Smith M.E."/>
        </authorList>
    </citation>
    <scope>NUCLEOTIDE SEQUENCE</scope>
    <source>
        <strain evidence="1">CBS 109366</strain>
    </source>
</reference>
<organism evidence="1 2">
    <name type="scientific">Coemansia nantahalensis</name>
    <dbReference type="NCBI Taxonomy" id="2789366"/>
    <lineage>
        <taxon>Eukaryota</taxon>
        <taxon>Fungi</taxon>
        <taxon>Fungi incertae sedis</taxon>
        <taxon>Zoopagomycota</taxon>
        <taxon>Kickxellomycotina</taxon>
        <taxon>Kickxellomycetes</taxon>
        <taxon>Kickxellales</taxon>
        <taxon>Kickxellaceae</taxon>
        <taxon>Coemansia</taxon>
    </lineage>
</organism>
<evidence type="ECO:0000313" key="1">
    <source>
        <dbReference type="EMBL" id="KAJ2775534.1"/>
    </source>
</evidence>
<name>A0ACC1K808_9FUNG</name>
<accession>A0ACC1K808</accession>
<sequence length="273" mass="28574">MATINFWFDFASPYSMISVLRLARAMAGTGSSDVVRGLASCQAPDLAGVGVVFKPVFLGGLFKEVGQAALPNMQVPAKGKHLFQDVRRSLDLLGVRGFPATRPASWPPNPVLADRMAWLLAQGPDYVRALDSGDATLPATPAGPLPPRPTAVLAEFVWRVYEAEFIADHDIGSPEVLAALWDKHVAGCGHDLGGPLPAGQRAVELAGAAAVKAGLTDNTSAAAAAGLFGVPSFTTEDNAMYWGNDRLLDAVAHHRIRHLLSPPAGPGDGAANL</sequence>
<dbReference type="Proteomes" id="UP001140234">
    <property type="component" value="Unassembled WGS sequence"/>
</dbReference>
<keyword evidence="2" id="KW-1185">Reference proteome</keyword>
<comment type="caution">
    <text evidence="1">The sequence shown here is derived from an EMBL/GenBank/DDBJ whole genome shotgun (WGS) entry which is preliminary data.</text>
</comment>
<protein>
    <submittedName>
        <fullName evidence="1">Uncharacterized protein</fullName>
    </submittedName>
</protein>
<proteinExistence type="predicted"/>
<dbReference type="EMBL" id="JANBUJ010000013">
    <property type="protein sequence ID" value="KAJ2775534.1"/>
    <property type="molecule type" value="Genomic_DNA"/>
</dbReference>